<dbReference type="InterPro" id="IPR013785">
    <property type="entry name" value="Aldolase_TIM"/>
</dbReference>
<sequence>MNHTADTNHVIIIAEAGVNHNGDINMARKMVYAAKEAGADYVKFQTAVPELVISAIAPKAEYQKETTGSEQSQLEMCRAIHLPLGDYAGLKQLCDEVGIGFMSTPFDLVSIDCLSALGMDYWKIPSGEITNLPYLRKIAAKGGKVILSTGMSTLDEVEAAVAVLEAGGIPRRDITLLHCTTQYPTPMEAVNLRAMDALSSLGCGAVGYSDHTCGIEVPVAATALGAKVIEKHFTLDKTLPGPDHRASLEPSELTAMVTAIRNIEKALGSSDKKVTDAERPNIEVARKSIIAARHIAQGETLTEENLTVKRPGNGISPMLWDTVIGQKAPRDFLPDELISL</sequence>
<dbReference type="InterPro" id="IPR051690">
    <property type="entry name" value="PseI-like"/>
</dbReference>
<dbReference type="EC" id="2.5.1.56" evidence="2"/>
<dbReference type="CDD" id="cd11615">
    <property type="entry name" value="SAF_NeuB_like"/>
    <property type="match status" value="1"/>
</dbReference>
<dbReference type="Pfam" id="PF03102">
    <property type="entry name" value="NeuB"/>
    <property type="match status" value="1"/>
</dbReference>
<dbReference type="Pfam" id="PF08666">
    <property type="entry name" value="SAF"/>
    <property type="match status" value="1"/>
</dbReference>
<name>A0A921E8M2_9BACT</name>
<dbReference type="SMART" id="SM00858">
    <property type="entry name" value="SAF"/>
    <property type="match status" value="1"/>
</dbReference>
<dbReference type="InterPro" id="IPR057736">
    <property type="entry name" value="SAF_PseI/NeuA/NeuB"/>
</dbReference>
<evidence type="ECO:0000313" key="3">
    <source>
        <dbReference type="Proteomes" id="UP000711407"/>
    </source>
</evidence>
<comment type="caution">
    <text evidence="2">The sequence shown here is derived from an EMBL/GenBank/DDBJ whole genome shotgun (WGS) entry which is preliminary data.</text>
</comment>
<dbReference type="InterPro" id="IPR013132">
    <property type="entry name" value="PseI/NeuA/B-like_N"/>
</dbReference>
<protein>
    <submittedName>
        <fullName evidence="2">N-acetylneuraminate synthase</fullName>
        <ecNumber evidence="2">2.5.1.56</ecNumber>
    </submittedName>
</protein>
<dbReference type="EMBL" id="DYXT01000028">
    <property type="protein sequence ID" value="HJE39170.1"/>
    <property type="molecule type" value="Genomic_DNA"/>
</dbReference>
<dbReference type="InterPro" id="IPR020007">
    <property type="entry name" value="NeuB/NeuA"/>
</dbReference>
<gene>
    <name evidence="2" type="primary">neuB</name>
    <name evidence="2" type="ORF">K8V47_05370</name>
</gene>
<dbReference type="SUPFAM" id="SSF51269">
    <property type="entry name" value="AFP III-like domain"/>
    <property type="match status" value="1"/>
</dbReference>
<dbReference type="Gene3D" id="3.90.1210.10">
    <property type="entry name" value="Antifreeze-like/N-acetylneuraminic acid synthase C-terminal domain"/>
    <property type="match status" value="1"/>
</dbReference>
<dbReference type="InterPro" id="IPR036732">
    <property type="entry name" value="AFP_Neu5c_C_sf"/>
</dbReference>
<reference evidence="2" key="1">
    <citation type="journal article" date="2021" name="PeerJ">
        <title>Extensive microbial diversity within the chicken gut microbiome revealed by metagenomics and culture.</title>
        <authorList>
            <person name="Gilroy R."/>
            <person name="Ravi A."/>
            <person name="Getino M."/>
            <person name="Pursley I."/>
            <person name="Horton D.L."/>
            <person name="Alikhan N.F."/>
            <person name="Baker D."/>
            <person name="Gharbi K."/>
            <person name="Hall N."/>
            <person name="Watson M."/>
            <person name="Adriaenssens E.M."/>
            <person name="Foster-Nyarko E."/>
            <person name="Jarju S."/>
            <person name="Secka A."/>
            <person name="Antonio M."/>
            <person name="Oren A."/>
            <person name="Chaudhuri R.R."/>
            <person name="La Ragione R."/>
            <person name="Hildebrand F."/>
            <person name="Pallen M.J."/>
        </authorList>
    </citation>
    <scope>NUCLEOTIDE SEQUENCE</scope>
    <source>
        <strain evidence="2">4100</strain>
    </source>
</reference>
<dbReference type="SUPFAM" id="SSF51569">
    <property type="entry name" value="Aldolase"/>
    <property type="match status" value="1"/>
</dbReference>
<dbReference type="PANTHER" id="PTHR42966">
    <property type="entry name" value="N-ACETYLNEURAMINATE SYNTHASE"/>
    <property type="match status" value="1"/>
</dbReference>
<dbReference type="GO" id="GO:0016051">
    <property type="term" value="P:carbohydrate biosynthetic process"/>
    <property type="evidence" value="ECO:0007669"/>
    <property type="project" value="InterPro"/>
</dbReference>
<dbReference type="AlphaFoldDB" id="A0A921E8M2"/>
<dbReference type="Proteomes" id="UP000711407">
    <property type="component" value="Unassembled WGS sequence"/>
</dbReference>
<evidence type="ECO:0000313" key="2">
    <source>
        <dbReference type="EMBL" id="HJE39170.1"/>
    </source>
</evidence>
<proteinExistence type="predicted"/>
<dbReference type="PROSITE" id="PS50844">
    <property type="entry name" value="AFP_LIKE"/>
    <property type="match status" value="1"/>
</dbReference>
<accession>A0A921E8M2</accession>
<keyword evidence="2" id="KW-0808">Transferase</keyword>
<evidence type="ECO:0000259" key="1">
    <source>
        <dbReference type="PROSITE" id="PS50844"/>
    </source>
</evidence>
<dbReference type="GO" id="GO:0050462">
    <property type="term" value="F:N-acetylneuraminate synthase activity"/>
    <property type="evidence" value="ECO:0007669"/>
    <property type="project" value="UniProtKB-EC"/>
</dbReference>
<dbReference type="GO" id="GO:0047444">
    <property type="term" value="F:N-acylneuraminate-9-phosphate synthase activity"/>
    <property type="evidence" value="ECO:0007669"/>
    <property type="project" value="TreeGrafter"/>
</dbReference>
<dbReference type="InterPro" id="IPR006190">
    <property type="entry name" value="SAF_AFP_Neu5Ac"/>
</dbReference>
<feature type="domain" description="AFP-like" evidence="1">
    <location>
        <begin position="288"/>
        <end position="340"/>
    </location>
</feature>
<dbReference type="Gene3D" id="3.20.20.70">
    <property type="entry name" value="Aldolase class I"/>
    <property type="match status" value="1"/>
</dbReference>
<organism evidence="2 3">
    <name type="scientific">Candidatus Amulumruptor caecigallinarius</name>
    <dbReference type="NCBI Taxonomy" id="2109911"/>
    <lineage>
        <taxon>Bacteria</taxon>
        <taxon>Pseudomonadati</taxon>
        <taxon>Bacteroidota</taxon>
        <taxon>Bacteroidia</taxon>
        <taxon>Bacteroidales</taxon>
        <taxon>Muribaculaceae</taxon>
        <taxon>Candidatus Amulumruptor</taxon>
    </lineage>
</organism>
<reference evidence="2" key="2">
    <citation type="submission" date="2021-09" db="EMBL/GenBank/DDBJ databases">
        <authorList>
            <person name="Gilroy R."/>
        </authorList>
    </citation>
    <scope>NUCLEOTIDE SEQUENCE</scope>
    <source>
        <strain evidence="2">4100</strain>
    </source>
</reference>
<dbReference type="PANTHER" id="PTHR42966:SF1">
    <property type="entry name" value="SIALIC ACID SYNTHASE"/>
    <property type="match status" value="1"/>
</dbReference>
<dbReference type="InterPro" id="IPR013974">
    <property type="entry name" value="SAF"/>
</dbReference>
<dbReference type="NCBIfam" id="TIGR03569">
    <property type="entry name" value="NeuB_NnaB"/>
    <property type="match status" value="1"/>
</dbReference>